<reference evidence="2 3" key="1">
    <citation type="submission" date="2009-09" db="EMBL/GenBank/DDBJ databases">
        <authorList>
            <person name="Weinstock G."/>
            <person name="Sodergren E."/>
            <person name="Clifton S."/>
            <person name="Fulton L."/>
            <person name="Fulton B."/>
            <person name="Courtney L."/>
            <person name="Fronick C."/>
            <person name="Harrison M."/>
            <person name="Strong C."/>
            <person name="Farmer C."/>
            <person name="Delahaunty K."/>
            <person name="Markovic C."/>
            <person name="Hall O."/>
            <person name="Minx P."/>
            <person name="Tomlinson C."/>
            <person name="Mitreva M."/>
            <person name="Nelson J."/>
            <person name="Hou S."/>
            <person name="Wollam A."/>
            <person name="Pepin K.H."/>
            <person name="Johnson M."/>
            <person name="Bhonagiri V."/>
            <person name="Nash W.E."/>
            <person name="Warren W."/>
            <person name="Chinwalla A."/>
            <person name="Mardis E.R."/>
            <person name="Wilson R.K."/>
        </authorList>
    </citation>
    <scope>NUCLEOTIDE SEQUENCE [LARGE SCALE GENOMIC DNA]</scope>
    <source>
        <strain evidence="2 3">F0319</strain>
    </source>
</reference>
<keyword evidence="3" id="KW-1185">Reference proteome</keyword>
<evidence type="ECO:0000256" key="1">
    <source>
        <dbReference type="SAM" id="SignalP"/>
    </source>
</evidence>
<name>C9MPU0_9BACT</name>
<organism evidence="2 3">
    <name type="scientific">Prevotella veroralis F0319</name>
    <dbReference type="NCBI Taxonomy" id="649761"/>
    <lineage>
        <taxon>Bacteria</taxon>
        <taxon>Pseudomonadati</taxon>
        <taxon>Bacteroidota</taxon>
        <taxon>Bacteroidia</taxon>
        <taxon>Bacteroidales</taxon>
        <taxon>Prevotellaceae</taxon>
        <taxon>Prevotella</taxon>
    </lineage>
</organism>
<protein>
    <recommendedName>
        <fullName evidence="4">Lipocalin-like domain-containing protein</fullName>
    </recommendedName>
</protein>
<evidence type="ECO:0000313" key="3">
    <source>
        <dbReference type="Proteomes" id="UP000003327"/>
    </source>
</evidence>
<comment type="caution">
    <text evidence="2">The sequence shown here is derived from an EMBL/GenBank/DDBJ whole genome shotgun (WGS) entry which is preliminary data.</text>
</comment>
<evidence type="ECO:0000313" key="2">
    <source>
        <dbReference type="EMBL" id="EEX18443.1"/>
    </source>
</evidence>
<dbReference type="EMBL" id="ACVA01000036">
    <property type="protein sequence ID" value="EEX18443.1"/>
    <property type="molecule type" value="Genomic_DNA"/>
</dbReference>
<sequence>MNKSLRLILTIAFAAISSLSFAQKKVVISSAELQGPTKGSNISINKDGITITMSEGAMNYKYSYRLYQKATMTITSKDYNMTEIVMECDKFKDKSGKQYLADGFAANMEGVTISSDNITATWKGDAKTASFTAAKKQVRIKKFTITLKETSAGITDINANSNDDTQPMYNLSGQRVDKTYKGVVIQNGKKFINR</sequence>
<evidence type="ECO:0008006" key="4">
    <source>
        <dbReference type="Google" id="ProtNLM"/>
    </source>
</evidence>
<keyword evidence="1" id="KW-0732">Signal</keyword>
<dbReference type="AlphaFoldDB" id="C9MPU0"/>
<gene>
    <name evidence="2" type="ORF">HMPREF0973_01631</name>
</gene>
<dbReference type="OrthoDB" id="1072397at2"/>
<dbReference type="Proteomes" id="UP000003327">
    <property type="component" value="Unassembled WGS sequence"/>
</dbReference>
<feature type="signal peptide" evidence="1">
    <location>
        <begin position="1"/>
        <end position="22"/>
    </location>
</feature>
<proteinExistence type="predicted"/>
<feature type="chain" id="PRO_5002999341" description="Lipocalin-like domain-containing protein" evidence="1">
    <location>
        <begin position="23"/>
        <end position="194"/>
    </location>
</feature>
<dbReference type="RefSeq" id="WP_004383303.1">
    <property type="nucleotide sequence ID" value="NZ_GG698714.1"/>
</dbReference>
<accession>C9MPU0</accession>
<dbReference type="HOGENOM" id="CLU_1414051_0_0_10"/>